<proteinExistence type="predicted"/>
<name>A0ABZ0SEL8_9GAMM</name>
<dbReference type="Proteomes" id="UP001432180">
    <property type="component" value="Chromosome"/>
</dbReference>
<gene>
    <name evidence="3" type="ORF">Thiowin_03806</name>
</gene>
<dbReference type="InterPro" id="IPR003646">
    <property type="entry name" value="SH3-like_bac-type"/>
</dbReference>
<reference evidence="3 4" key="1">
    <citation type="journal article" date="2023" name="Microorganisms">
        <title>Thiorhodovibrio frisius and Trv. litoralis spp. nov., Two Novel Members from a Clade of Fastidious Purple Sulfur Bacteria That Exhibit Unique Red-Shifted Light-Harvesting Capabilities.</title>
        <authorList>
            <person name="Methner A."/>
            <person name="Kuzyk S.B."/>
            <person name="Petersen J."/>
            <person name="Bauer S."/>
            <person name="Brinkmann H."/>
            <person name="Sichau K."/>
            <person name="Wanner G."/>
            <person name="Wolf J."/>
            <person name="Neumann-Schaal M."/>
            <person name="Henke P."/>
            <person name="Tank M."/>
            <person name="Sproer C."/>
            <person name="Bunk B."/>
            <person name="Overmann J."/>
        </authorList>
    </citation>
    <scope>NUCLEOTIDE SEQUENCE [LARGE SCALE GENOMIC DNA]</scope>
    <source>
        <strain evidence="3 4">DSM 6702</strain>
    </source>
</reference>
<dbReference type="RefSeq" id="WP_408034105.1">
    <property type="nucleotide sequence ID" value="NZ_CP121472.1"/>
</dbReference>
<accession>A0ABZ0SEL8</accession>
<dbReference type="EMBL" id="CP121472">
    <property type="protein sequence ID" value="WPL18718.1"/>
    <property type="molecule type" value="Genomic_DNA"/>
</dbReference>
<organism evidence="3 4">
    <name type="scientific">Thiorhodovibrio winogradskyi</name>
    <dbReference type="NCBI Taxonomy" id="77007"/>
    <lineage>
        <taxon>Bacteria</taxon>
        <taxon>Pseudomonadati</taxon>
        <taxon>Pseudomonadota</taxon>
        <taxon>Gammaproteobacteria</taxon>
        <taxon>Chromatiales</taxon>
        <taxon>Chromatiaceae</taxon>
        <taxon>Thiorhodovibrio</taxon>
    </lineage>
</organism>
<evidence type="ECO:0000259" key="2">
    <source>
        <dbReference type="Pfam" id="PF08239"/>
    </source>
</evidence>
<evidence type="ECO:0000313" key="4">
    <source>
        <dbReference type="Proteomes" id="UP001432180"/>
    </source>
</evidence>
<dbReference type="Pfam" id="PF08239">
    <property type="entry name" value="SH3_3"/>
    <property type="match status" value="1"/>
</dbReference>
<feature type="chain" id="PRO_5046212849" evidence="1">
    <location>
        <begin position="38"/>
        <end position="101"/>
    </location>
</feature>
<evidence type="ECO:0000313" key="3">
    <source>
        <dbReference type="EMBL" id="WPL18718.1"/>
    </source>
</evidence>
<protein>
    <submittedName>
        <fullName evidence="3">SH3 domain containing protein</fullName>
    </submittedName>
</protein>
<feature type="signal peptide" evidence="1">
    <location>
        <begin position="1"/>
        <end position="37"/>
    </location>
</feature>
<sequence length="101" mass="11015">MQFAQAKARSVRFLVVSAAVFLLVAGSMMILPGSANAAVPFRATTDLNVRACPSTNCAVIGVLRRGSCHAAQAWVKDRTWLRINFRGRRGFVSGRYARRGC</sequence>
<evidence type="ECO:0000256" key="1">
    <source>
        <dbReference type="SAM" id="SignalP"/>
    </source>
</evidence>
<feature type="domain" description="SH3b" evidence="2">
    <location>
        <begin position="46"/>
        <end position="96"/>
    </location>
</feature>
<dbReference type="Gene3D" id="2.30.30.40">
    <property type="entry name" value="SH3 Domains"/>
    <property type="match status" value="1"/>
</dbReference>
<keyword evidence="1" id="KW-0732">Signal</keyword>
<keyword evidence="4" id="KW-1185">Reference proteome</keyword>